<keyword evidence="3" id="KW-1133">Transmembrane helix</keyword>
<dbReference type="Gene3D" id="2.40.50.100">
    <property type="match status" value="1"/>
</dbReference>
<dbReference type="InterPro" id="IPR058982">
    <property type="entry name" value="Beta-barrel_AprE"/>
</dbReference>
<dbReference type="AlphaFoldDB" id="A0AAN5KRT9"/>
<keyword evidence="3" id="KW-0812">Transmembrane</keyword>
<dbReference type="Pfam" id="PF25917">
    <property type="entry name" value="BSH_RND"/>
    <property type="match status" value="1"/>
</dbReference>
<sequence>MKKDQLLFREEAVNSRINRNMGTIRINVPFSYWVVSGFSLLLLMIIFLFLFYAQVAEKIVVRGYLDAESGIVTIQSKSDGVILQSNAIEGKKVKKGDVLFIITAREKEKIKALIDNLEQRKKNLNREYQLKQDHYQALFKLYEKHYISSSVLKDTEALTLEISNQIKSIDLELIKYRHSQHQLIKAPINGTLTNILYKQGQIVEPSHTLFQIIPDHSKLVARLCISSQDMGFLKKETPISIKYDAYPAQKFGAYKALIKEINLTVLTDDKEDKPIKIGQPYYKAKAELEQQYINSYGNKVSLSHGMAITAVITGNKKKIWKWILDPIYSYYGEYNS</sequence>
<gene>
    <name evidence="6" type="ORF">I8Y58_001948</name>
</gene>
<organism evidence="6 7">
    <name type="scientific">Legionella pneumophila</name>
    <dbReference type="NCBI Taxonomy" id="446"/>
    <lineage>
        <taxon>Bacteria</taxon>
        <taxon>Pseudomonadati</taxon>
        <taxon>Pseudomonadota</taxon>
        <taxon>Gammaproteobacteria</taxon>
        <taxon>Legionellales</taxon>
        <taxon>Legionellaceae</taxon>
        <taxon>Legionella</taxon>
    </lineage>
</organism>
<feature type="domain" description="AprE-like beta-barrel" evidence="5">
    <location>
        <begin position="219"/>
        <end position="313"/>
    </location>
</feature>
<comment type="similarity">
    <text evidence="1">Belongs to the membrane fusion protein (MFP) (TC 8.A.1) family.</text>
</comment>
<dbReference type="InterPro" id="IPR058625">
    <property type="entry name" value="MdtA-like_BSH"/>
</dbReference>
<feature type="coiled-coil region" evidence="2">
    <location>
        <begin position="107"/>
        <end position="134"/>
    </location>
</feature>
<protein>
    <submittedName>
        <fullName evidence="6">HlyD family efflux transporter periplasmic adaptor subunit</fullName>
    </submittedName>
</protein>
<accession>A0AAN5KRT9</accession>
<dbReference type="PANTHER" id="PTHR30386:SF28">
    <property type="entry name" value="EXPORTED PROTEIN"/>
    <property type="match status" value="1"/>
</dbReference>
<keyword evidence="2" id="KW-0175">Coiled coil</keyword>
<evidence type="ECO:0000259" key="4">
    <source>
        <dbReference type="Pfam" id="PF25917"/>
    </source>
</evidence>
<reference evidence="6" key="1">
    <citation type="journal article" date="2018" name="Genome Biol.">
        <title>SKESA: strategic k-mer extension for scrupulous assemblies.</title>
        <authorList>
            <person name="Souvorov A."/>
            <person name="Agarwala R."/>
            <person name="Lipman D.J."/>
        </authorList>
    </citation>
    <scope>NUCLEOTIDE SEQUENCE</scope>
    <source>
        <strain evidence="6">D3612</strain>
    </source>
</reference>
<keyword evidence="3" id="KW-0472">Membrane</keyword>
<dbReference type="Gene3D" id="1.10.287.470">
    <property type="entry name" value="Helix hairpin bin"/>
    <property type="match status" value="1"/>
</dbReference>
<feature type="transmembrane region" description="Helical" evidence="3">
    <location>
        <begin position="30"/>
        <end position="52"/>
    </location>
</feature>
<evidence type="ECO:0000256" key="2">
    <source>
        <dbReference type="SAM" id="Coils"/>
    </source>
</evidence>
<dbReference type="Pfam" id="PF26002">
    <property type="entry name" value="Beta-barrel_AprE"/>
    <property type="match status" value="1"/>
</dbReference>
<evidence type="ECO:0000256" key="1">
    <source>
        <dbReference type="ARBA" id="ARBA00009477"/>
    </source>
</evidence>
<name>A0AAN5KRT9_LEGPN</name>
<dbReference type="Proteomes" id="UP000861567">
    <property type="component" value="Unassembled WGS sequence"/>
</dbReference>
<feature type="domain" description="Multidrug resistance protein MdtA-like barrel-sandwich hybrid" evidence="4">
    <location>
        <begin position="71"/>
        <end position="212"/>
    </location>
</feature>
<dbReference type="EMBL" id="DACSEI010000018">
    <property type="protein sequence ID" value="HAT1596717.1"/>
    <property type="molecule type" value="Genomic_DNA"/>
</dbReference>
<evidence type="ECO:0000313" key="7">
    <source>
        <dbReference type="Proteomes" id="UP000861567"/>
    </source>
</evidence>
<dbReference type="SUPFAM" id="SSF111369">
    <property type="entry name" value="HlyD-like secretion proteins"/>
    <property type="match status" value="1"/>
</dbReference>
<dbReference type="InterPro" id="IPR050739">
    <property type="entry name" value="MFP"/>
</dbReference>
<proteinExistence type="inferred from homology"/>
<dbReference type="PANTHER" id="PTHR30386">
    <property type="entry name" value="MEMBRANE FUSION SUBUNIT OF EMRAB-TOLC MULTIDRUG EFFLUX PUMP"/>
    <property type="match status" value="1"/>
</dbReference>
<evidence type="ECO:0000256" key="3">
    <source>
        <dbReference type="SAM" id="Phobius"/>
    </source>
</evidence>
<evidence type="ECO:0000259" key="5">
    <source>
        <dbReference type="Pfam" id="PF26002"/>
    </source>
</evidence>
<comment type="caution">
    <text evidence="6">The sequence shown here is derived from an EMBL/GenBank/DDBJ whole genome shotgun (WGS) entry which is preliminary data.</text>
</comment>
<reference evidence="6" key="2">
    <citation type="submission" date="2020-11" db="EMBL/GenBank/DDBJ databases">
        <authorList>
            <consortium name="NCBI Pathogen Detection Project"/>
        </authorList>
    </citation>
    <scope>NUCLEOTIDE SEQUENCE</scope>
    <source>
        <strain evidence="6">D3612</strain>
    </source>
</reference>
<evidence type="ECO:0000313" key="6">
    <source>
        <dbReference type="EMBL" id="HAT1596717.1"/>
    </source>
</evidence>